<dbReference type="SUPFAM" id="SSF51556">
    <property type="entry name" value="Metallo-dependent hydrolases"/>
    <property type="match status" value="1"/>
</dbReference>
<keyword evidence="2" id="KW-1185">Reference proteome</keyword>
<dbReference type="Proteomes" id="UP001596016">
    <property type="component" value="Unassembled WGS sequence"/>
</dbReference>
<evidence type="ECO:0000313" key="2">
    <source>
        <dbReference type="Proteomes" id="UP001596016"/>
    </source>
</evidence>
<dbReference type="RefSeq" id="WP_378227747.1">
    <property type="nucleotide sequence ID" value="NZ_JBHSLL010000011.1"/>
</dbReference>
<dbReference type="InterPro" id="IPR008257">
    <property type="entry name" value="Pept_M19"/>
</dbReference>
<sequence length="349" mass="37465">MTETVPVFDGHNDTLMKLYQAREPDKVKLFVEGSPSDWHIDLPRAKKGGFAGGMFAVFPPPVGAMRTRVTMPALDEPLAAELDYGDALSSTMAMISILLRLARAEAFHLCTKASDIRQAIAQDRLAVVFHIEGAEAIGADLAELDLFHAAGLRSLGIVWSRPNIFGHGVPFRMNSTPDIGPGLTDAGKALVKACNELRIQIDLSHLNEQGFRDVASLSTAPLVATHSNVHALCPHARNLTAWQLGAICETGGMVGVNFATGFLREDGRMDPDTGLEVMVRHIDALIEALGEDHVGFGSDFDGATIPAAIGDVAGLPSLISALADKGYGRELIEKIAWKNWVNVLERTIG</sequence>
<name>A0ABW0GWS1_9HYPH</name>
<protein>
    <submittedName>
        <fullName evidence="1">Dipeptidase</fullName>
    </submittedName>
</protein>
<dbReference type="Gene3D" id="3.20.20.140">
    <property type="entry name" value="Metal-dependent hydrolases"/>
    <property type="match status" value="1"/>
</dbReference>
<dbReference type="PROSITE" id="PS51365">
    <property type="entry name" value="RENAL_DIPEPTIDASE_2"/>
    <property type="match status" value="1"/>
</dbReference>
<reference evidence="2" key="1">
    <citation type="journal article" date="2019" name="Int. J. Syst. Evol. Microbiol.">
        <title>The Global Catalogue of Microorganisms (GCM) 10K type strain sequencing project: providing services to taxonomists for standard genome sequencing and annotation.</title>
        <authorList>
            <consortium name="The Broad Institute Genomics Platform"/>
            <consortium name="The Broad Institute Genome Sequencing Center for Infectious Disease"/>
            <person name="Wu L."/>
            <person name="Ma J."/>
        </authorList>
    </citation>
    <scope>NUCLEOTIDE SEQUENCE [LARGE SCALE GENOMIC DNA]</scope>
    <source>
        <strain evidence="2">CGMCC 4.1415</strain>
    </source>
</reference>
<proteinExistence type="predicted"/>
<gene>
    <name evidence="1" type="ORF">ACFPLB_02745</name>
</gene>
<dbReference type="PANTHER" id="PTHR10443">
    <property type="entry name" value="MICROSOMAL DIPEPTIDASE"/>
    <property type="match status" value="1"/>
</dbReference>
<dbReference type="EMBL" id="JBHSLL010000011">
    <property type="protein sequence ID" value="MFC5384878.1"/>
    <property type="molecule type" value="Genomic_DNA"/>
</dbReference>
<evidence type="ECO:0000313" key="1">
    <source>
        <dbReference type="EMBL" id="MFC5384878.1"/>
    </source>
</evidence>
<dbReference type="PANTHER" id="PTHR10443:SF12">
    <property type="entry name" value="DIPEPTIDASE"/>
    <property type="match status" value="1"/>
</dbReference>
<organism evidence="1 2">
    <name type="scientific">Aquamicrobium segne</name>
    <dbReference type="NCBI Taxonomy" id="469547"/>
    <lineage>
        <taxon>Bacteria</taxon>
        <taxon>Pseudomonadati</taxon>
        <taxon>Pseudomonadota</taxon>
        <taxon>Alphaproteobacteria</taxon>
        <taxon>Hyphomicrobiales</taxon>
        <taxon>Phyllobacteriaceae</taxon>
        <taxon>Aquamicrobium</taxon>
    </lineage>
</organism>
<dbReference type="InterPro" id="IPR032466">
    <property type="entry name" value="Metal_Hydrolase"/>
</dbReference>
<comment type="caution">
    <text evidence="1">The sequence shown here is derived from an EMBL/GenBank/DDBJ whole genome shotgun (WGS) entry which is preliminary data.</text>
</comment>
<accession>A0ABW0GWS1</accession>
<dbReference type="CDD" id="cd01301">
    <property type="entry name" value="rDP_like"/>
    <property type="match status" value="1"/>
</dbReference>
<dbReference type="Pfam" id="PF01244">
    <property type="entry name" value="Peptidase_M19"/>
    <property type="match status" value="1"/>
</dbReference>